<dbReference type="InterPro" id="IPR018631">
    <property type="entry name" value="AAA-ATPase-like_dom"/>
</dbReference>
<dbReference type="InterPro" id="IPR012547">
    <property type="entry name" value="PDDEXK_9"/>
</dbReference>
<organism evidence="2">
    <name type="scientific">termite gut metagenome</name>
    <dbReference type="NCBI Taxonomy" id="433724"/>
    <lineage>
        <taxon>unclassified sequences</taxon>
        <taxon>metagenomes</taxon>
        <taxon>organismal metagenomes</taxon>
    </lineage>
</organism>
<dbReference type="Pfam" id="PF08011">
    <property type="entry name" value="PDDEXK_9"/>
    <property type="match status" value="1"/>
</dbReference>
<dbReference type="PANTHER" id="PTHR34825">
    <property type="entry name" value="CONSERVED PROTEIN, WITH A WEAK D-GALACTARATE DEHYDRATASE/ALTRONATE HYDROLASE DOMAIN"/>
    <property type="match status" value="1"/>
</dbReference>
<proteinExistence type="predicted"/>
<dbReference type="PANTHER" id="PTHR34825:SF2">
    <property type="entry name" value="AAA-ATPASE-LIKE DOMAIN-CONTAINING PROTEIN"/>
    <property type="match status" value="1"/>
</dbReference>
<evidence type="ECO:0000259" key="1">
    <source>
        <dbReference type="Pfam" id="PF09820"/>
    </source>
</evidence>
<feature type="domain" description="AAA-ATPase-like" evidence="1">
    <location>
        <begin position="10"/>
        <end position="236"/>
    </location>
</feature>
<dbReference type="Pfam" id="PF09820">
    <property type="entry name" value="AAA-ATPase_like"/>
    <property type="match status" value="1"/>
</dbReference>
<reference evidence="2" key="1">
    <citation type="submission" date="2019-03" db="EMBL/GenBank/DDBJ databases">
        <title>Single cell metagenomics reveals metabolic interactions within the superorganism composed of flagellate Streblomastix strix and complex community of Bacteroidetes bacteria on its surface.</title>
        <authorList>
            <person name="Treitli S.C."/>
            <person name="Kolisko M."/>
            <person name="Husnik F."/>
            <person name="Keeling P."/>
            <person name="Hampl V."/>
        </authorList>
    </citation>
    <scope>NUCLEOTIDE SEQUENCE</scope>
    <source>
        <strain evidence="2">STM</strain>
    </source>
</reference>
<dbReference type="AlphaFoldDB" id="A0A5J4R1I7"/>
<protein>
    <recommendedName>
        <fullName evidence="1">AAA-ATPase-like domain-containing protein</fullName>
    </recommendedName>
</protein>
<comment type="caution">
    <text evidence="2">The sequence shown here is derived from an EMBL/GenBank/DDBJ whole genome shotgun (WGS) entry which is preliminary data.</text>
</comment>
<gene>
    <name evidence="2" type="ORF">EZS27_023050</name>
</gene>
<accession>A0A5J4R1I7</accession>
<evidence type="ECO:0000313" key="2">
    <source>
        <dbReference type="EMBL" id="KAA6328007.1"/>
    </source>
</evidence>
<sequence length="577" mass="67388">MEAKKYKRLPYGNSNFERVITEHYAYVDKTRFIELLENEANSYLFFTRPRKFGKSLFFSMLSHYYDINGADKFETLFGDLYIGKHPTPKKNSYLVLKFNFSGLNTNSEEDFRISFSGKIQQSVLIFLEDHADCISNVAEYLQECKGQTSLTDKLNISYRAAASINRKIYVIIDEYGHFANDLIALGTVSGDDVYRKIIRANGLVRDFYETLKEGSETVIDRIMLTGITPIMLDDLTSGFNIANSLSLDPIYNEMLGFTKDEVKALIVTTGVDKTLINVDMELFYNGYLFHKDGEHRVYNPSMMLYFFNQILRSGKVPENIIDENLKTDYGRLRRLVMNEQNSATLLTIAQDNSILSDIILKFSIDELHENKSFVSLLFYMGLLTVDRMEEGSLRLKIPNYSIRTIFWEYIMRLTQDRNEDVLIDFSELKAAIRELAFRGNPTLFIDYVSRNIFSRLSNRDLKRFSEKYIKIILLSSLFQSKLYVPITEMEITKGYTDIWLKRSHQFPEIPYEWVWELKYVKKEDESNEAVLQEKRDEARDQLTKYHHSHLFAGRTDVRYLSIIFIGKDKYELSEAIS</sequence>
<dbReference type="EMBL" id="SNRY01001892">
    <property type="protein sequence ID" value="KAA6328007.1"/>
    <property type="molecule type" value="Genomic_DNA"/>
</dbReference>
<name>A0A5J4R1I7_9ZZZZ</name>